<dbReference type="RefSeq" id="XP_068365555.1">
    <property type="nucleotide sequence ID" value="XM_068499800.1"/>
</dbReference>
<gene>
    <name evidence="2" type="ORF">TRFO_17800</name>
</gene>
<reference evidence="2" key="1">
    <citation type="submission" date="2016-10" db="EMBL/GenBank/DDBJ databases">
        <authorList>
            <person name="Benchimol M."/>
            <person name="Almeida L.G."/>
            <person name="Vasconcelos A.T."/>
            <person name="Perreira-Neves A."/>
            <person name="Rosa I.A."/>
            <person name="Tasca T."/>
            <person name="Bogo M.R."/>
            <person name="de Souza W."/>
        </authorList>
    </citation>
    <scope>NUCLEOTIDE SEQUENCE [LARGE SCALE GENOMIC DNA]</scope>
    <source>
        <strain evidence="2">K</strain>
    </source>
</reference>
<proteinExistence type="predicted"/>
<dbReference type="EMBL" id="MLAK01000564">
    <property type="protein sequence ID" value="OHT12419.1"/>
    <property type="molecule type" value="Genomic_DNA"/>
</dbReference>
<accession>A0A1J4KMG6</accession>
<keyword evidence="3" id="KW-1185">Reference proteome</keyword>
<dbReference type="Proteomes" id="UP000179807">
    <property type="component" value="Unassembled WGS sequence"/>
</dbReference>
<dbReference type="AlphaFoldDB" id="A0A1J4KMG6"/>
<dbReference type="OrthoDB" id="425925at2759"/>
<organism evidence="2 3">
    <name type="scientific">Tritrichomonas foetus</name>
    <dbReference type="NCBI Taxonomy" id="1144522"/>
    <lineage>
        <taxon>Eukaryota</taxon>
        <taxon>Metamonada</taxon>
        <taxon>Parabasalia</taxon>
        <taxon>Tritrichomonadida</taxon>
        <taxon>Tritrichomonadidae</taxon>
        <taxon>Tritrichomonas</taxon>
    </lineage>
</organism>
<protein>
    <recommendedName>
        <fullName evidence="4">Translin-associated factor X-interacting protein 1 N-terminal domain-containing protein</fullName>
    </recommendedName>
</protein>
<evidence type="ECO:0000313" key="3">
    <source>
        <dbReference type="Proteomes" id="UP000179807"/>
    </source>
</evidence>
<feature type="coiled-coil region" evidence="1">
    <location>
        <begin position="155"/>
        <end position="326"/>
    </location>
</feature>
<evidence type="ECO:0008006" key="4">
    <source>
        <dbReference type="Google" id="ProtNLM"/>
    </source>
</evidence>
<dbReference type="GeneID" id="94834504"/>
<dbReference type="VEuPathDB" id="TrichDB:TRFO_17800"/>
<comment type="caution">
    <text evidence="2">The sequence shown here is derived from an EMBL/GenBank/DDBJ whole genome shotgun (WGS) entry which is preliminary data.</text>
</comment>
<sequence length="357" mass="42379">MTKFNVFYSFKIKRYGNGQYMLNSLSLQSLFHMIGRFKTHTPHLLRPKYYYRMSSPRRNHKPLFFTAIDPFLKSKTKIQQVVSQDLMVKQIESSLTTELIGLSNQWDIFDCYRRSFDRLINKFGQYSAPMVKIKDGYDRLISSLKQKNDKKVKKIEIQNQSNEKYSENINKERKKIDEKRESLLRLMDQIRQVKGELINENNATQNKIRQTMIHISHLNDEINSKTTILSYLTYDYKHLKERAERAQNEQNVLHQKNENLEKYLSELEKKMNQYLDSIYVKRKRAACLANGNDSCRQTIEKLSSNIEFLENKIKNIQIEGNNLKNELGNILTESDFIIQKNIILENLIKQLKIKQSM</sequence>
<name>A0A1J4KMG6_9EUKA</name>
<evidence type="ECO:0000256" key="1">
    <source>
        <dbReference type="SAM" id="Coils"/>
    </source>
</evidence>
<evidence type="ECO:0000313" key="2">
    <source>
        <dbReference type="EMBL" id="OHT12419.1"/>
    </source>
</evidence>
<keyword evidence="1" id="KW-0175">Coiled coil</keyword>